<dbReference type="Pfam" id="PF12906">
    <property type="entry name" value="RINGv"/>
    <property type="match status" value="1"/>
</dbReference>
<feature type="compositionally biased region" description="Polar residues" evidence="4">
    <location>
        <begin position="502"/>
        <end position="512"/>
    </location>
</feature>
<keyword evidence="5" id="KW-1133">Transmembrane helix</keyword>
<dbReference type="InterPro" id="IPR013083">
    <property type="entry name" value="Znf_RING/FYVE/PHD"/>
</dbReference>
<keyword evidence="5" id="KW-0812">Transmembrane</keyword>
<evidence type="ECO:0000256" key="3">
    <source>
        <dbReference type="ARBA" id="ARBA00022833"/>
    </source>
</evidence>
<feature type="region of interest" description="Disordered" evidence="4">
    <location>
        <begin position="294"/>
        <end position="321"/>
    </location>
</feature>
<feature type="transmembrane region" description="Helical" evidence="5">
    <location>
        <begin position="145"/>
        <end position="166"/>
    </location>
</feature>
<dbReference type="PANTHER" id="PTHR46347:SF1">
    <property type="entry name" value="RING_FYVE_PHD ZINC FINGER SUPERFAMILY PROTEIN"/>
    <property type="match status" value="1"/>
</dbReference>
<evidence type="ECO:0000256" key="1">
    <source>
        <dbReference type="ARBA" id="ARBA00022723"/>
    </source>
</evidence>
<proteinExistence type="predicted"/>
<sequence length="538" mass="59879">MDSAPSWEWPEAASTADSRPEGNAEPEREETGGQPAPEPKRYPHRTCRICLESVPPTTHLPSDSFPSFLQSKIRVTYESSDPELGRLLRPCKCKGSSRYVHEGCLKLWRNADPAYGRRNYWQCPTCGFEYRLERMTWAKWINSQVAQLTLTVGILLFTIFLLGFVADPIINIYLDPLDTITGDLWDDGTDGLGAVDTRSTWFEHLMKGLASLGVLSFLKVVLAASPWQWWNLRNSGLLGGSGRRSANTGRSRAASVSWIVLAIGVATFLWGVYKGVRAWSCRVLETAGQRVMDVPLDDDDEDDAEDEDEREEPASSASRVFARDVTNKRDSGIWNHSTDPRSSVFRFNPSAQPGAMDLDSRAGQAPFLRCTDTDRGTAFLASDIWFRGTINRKCTYLEVTYVQPFARPDIAVHFSSTKRTRKATIFSNLLRGIRWQRIGGHADRCSKFQKRHLGIRKRLHDAPMRIAESARVTRAVMTRPGTNVSANRSGTNTIASRPAANVSANRSGTNAIASRPAANVSANRSGTNTIANRGKREH</sequence>
<keyword evidence="3" id="KW-0862">Zinc</keyword>
<evidence type="ECO:0000256" key="2">
    <source>
        <dbReference type="ARBA" id="ARBA00022771"/>
    </source>
</evidence>
<evidence type="ECO:0000256" key="4">
    <source>
        <dbReference type="SAM" id="MobiDB-lite"/>
    </source>
</evidence>
<dbReference type="EMBL" id="LHPM01000019">
    <property type="protein sequence ID" value="OAL62475.1"/>
    <property type="molecule type" value="Genomic_DNA"/>
</dbReference>
<dbReference type="VEuPathDB" id="FungiDB:TERG_03724"/>
<feature type="compositionally biased region" description="Polar residues" evidence="4">
    <location>
        <begin position="520"/>
        <end position="531"/>
    </location>
</feature>
<comment type="caution">
    <text evidence="7">The sequence shown here is derived from an EMBL/GenBank/DDBJ whole genome shotgun (WGS) entry which is preliminary data.</text>
</comment>
<feature type="transmembrane region" description="Helical" evidence="5">
    <location>
        <begin position="253"/>
        <end position="273"/>
    </location>
</feature>
<dbReference type="CDD" id="cd16495">
    <property type="entry name" value="RING_CH-C4HC3_MARCH"/>
    <property type="match status" value="1"/>
</dbReference>
<dbReference type="SUPFAM" id="SSF57850">
    <property type="entry name" value="RING/U-box"/>
    <property type="match status" value="1"/>
</dbReference>
<dbReference type="GO" id="GO:0008270">
    <property type="term" value="F:zinc ion binding"/>
    <property type="evidence" value="ECO:0007669"/>
    <property type="project" value="UniProtKB-KW"/>
</dbReference>
<evidence type="ECO:0000313" key="8">
    <source>
        <dbReference type="Proteomes" id="UP000243015"/>
    </source>
</evidence>
<accession>A0A178ERZ0</accession>
<keyword evidence="1" id="KW-0479">Metal-binding</keyword>
<evidence type="ECO:0000313" key="7">
    <source>
        <dbReference type="EMBL" id="OAL62475.1"/>
    </source>
</evidence>
<feature type="compositionally biased region" description="Basic and acidic residues" evidence="4">
    <location>
        <begin position="18"/>
        <end position="31"/>
    </location>
</feature>
<evidence type="ECO:0000256" key="5">
    <source>
        <dbReference type="SAM" id="Phobius"/>
    </source>
</evidence>
<keyword evidence="2" id="KW-0863">Zinc-finger</keyword>
<dbReference type="PANTHER" id="PTHR46347">
    <property type="entry name" value="RING/FYVE/PHD ZINC FINGER SUPERFAMILY PROTEIN"/>
    <property type="match status" value="1"/>
</dbReference>
<dbReference type="Proteomes" id="UP000243015">
    <property type="component" value="Unassembled WGS sequence"/>
</dbReference>
<dbReference type="AlphaFoldDB" id="A0A178ERZ0"/>
<feature type="region of interest" description="Disordered" evidence="4">
    <location>
        <begin position="1"/>
        <end position="42"/>
    </location>
</feature>
<keyword evidence="5" id="KW-0472">Membrane</keyword>
<feature type="region of interest" description="Disordered" evidence="4">
    <location>
        <begin position="480"/>
        <end position="538"/>
    </location>
</feature>
<dbReference type="Gene3D" id="3.30.40.10">
    <property type="entry name" value="Zinc/RING finger domain, C3HC4 (zinc finger)"/>
    <property type="match status" value="1"/>
</dbReference>
<name>A0A178ERZ0_TRIRU</name>
<dbReference type="VEuPathDB" id="FungiDB:TERG_03723"/>
<protein>
    <submittedName>
        <fullName evidence="7">RING finger domain-containing protein</fullName>
    </submittedName>
</protein>
<dbReference type="InterPro" id="IPR011016">
    <property type="entry name" value="Znf_RING-CH"/>
</dbReference>
<organism evidence="7 8">
    <name type="scientific">Trichophyton rubrum</name>
    <name type="common">Athlete's foot fungus</name>
    <name type="synonym">Epidermophyton rubrum</name>
    <dbReference type="NCBI Taxonomy" id="5551"/>
    <lineage>
        <taxon>Eukaryota</taxon>
        <taxon>Fungi</taxon>
        <taxon>Dikarya</taxon>
        <taxon>Ascomycota</taxon>
        <taxon>Pezizomycotina</taxon>
        <taxon>Eurotiomycetes</taxon>
        <taxon>Eurotiomycetidae</taxon>
        <taxon>Onygenales</taxon>
        <taxon>Arthrodermataceae</taxon>
        <taxon>Trichophyton</taxon>
    </lineage>
</organism>
<evidence type="ECO:0000259" key="6">
    <source>
        <dbReference type="PROSITE" id="PS51292"/>
    </source>
</evidence>
<feature type="compositionally biased region" description="Polar residues" evidence="4">
    <location>
        <begin position="480"/>
        <end position="495"/>
    </location>
</feature>
<feature type="compositionally biased region" description="Acidic residues" evidence="4">
    <location>
        <begin position="295"/>
        <end position="311"/>
    </location>
</feature>
<reference evidence="7 8" key="1">
    <citation type="submission" date="2016-05" db="EMBL/GenBank/DDBJ databases">
        <title>Genome sequencing of Trichophyton rubrum CMCC(F)T1i isolated from hair.</title>
        <authorList>
            <person name="Zhan P."/>
            <person name="Tao Y."/>
            <person name="Liu W."/>
        </authorList>
    </citation>
    <scope>NUCLEOTIDE SEQUENCE [LARGE SCALE GENOMIC DNA]</scope>
    <source>
        <strain evidence="8">CMCC(F)T1i</strain>
    </source>
</reference>
<feature type="domain" description="RING-CH-type" evidence="6">
    <location>
        <begin position="39"/>
        <end position="133"/>
    </location>
</feature>
<gene>
    <name evidence="7" type="ORF">A7C99_7060</name>
</gene>
<dbReference type="SMART" id="SM00744">
    <property type="entry name" value="RINGv"/>
    <property type="match status" value="1"/>
</dbReference>
<feature type="transmembrane region" description="Helical" evidence="5">
    <location>
        <begin position="209"/>
        <end position="232"/>
    </location>
</feature>
<dbReference type="PROSITE" id="PS51292">
    <property type="entry name" value="ZF_RING_CH"/>
    <property type="match status" value="1"/>
</dbReference>